<gene>
    <name evidence="1" type="ORF">G4Z14_09310</name>
</gene>
<reference evidence="1 2" key="1">
    <citation type="submission" date="2020-02" db="EMBL/GenBank/DDBJ databases">
        <authorList>
            <person name="Chen W.-M."/>
        </authorList>
    </citation>
    <scope>NUCLEOTIDE SEQUENCE [LARGE SCALE GENOMIC DNA]</scope>
    <source>
        <strain evidence="1 2">KMS-5</strain>
    </source>
</reference>
<dbReference type="RefSeq" id="WP_164625005.1">
    <property type="nucleotide sequence ID" value="NZ_JAAIVJ010000004.1"/>
</dbReference>
<name>A0A6M0QV18_9RHOB</name>
<dbReference type="Proteomes" id="UP000477782">
    <property type="component" value="Unassembled WGS sequence"/>
</dbReference>
<evidence type="ECO:0008006" key="3">
    <source>
        <dbReference type="Google" id="ProtNLM"/>
    </source>
</evidence>
<evidence type="ECO:0000313" key="2">
    <source>
        <dbReference type="Proteomes" id="UP000477782"/>
    </source>
</evidence>
<organism evidence="1 2">
    <name type="scientific">Tabrizicola oligotrophica</name>
    <dbReference type="NCBI Taxonomy" id="2710650"/>
    <lineage>
        <taxon>Bacteria</taxon>
        <taxon>Pseudomonadati</taxon>
        <taxon>Pseudomonadota</taxon>
        <taxon>Alphaproteobacteria</taxon>
        <taxon>Rhodobacterales</taxon>
        <taxon>Paracoccaceae</taxon>
        <taxon>Tabrizicola</taxon>
    </lineage>
</organism>
<dbReference type="AlphaFoldDB" id="A0A6M0QV18"/>
<proteinExistence type="predicted"/>
<keyword evidence="2" id="KW-1185">Reference proteome</keyword>
<dbReference type="PROSITE" id="PS51257">
    <property type="entry name" value="PROKAR_LIPOPROTEIN"/>
    <property type="match status" value="1"/>
</dbReference>
<sequence>MNRNLLALTLLLAGCGAQPAPEFLAARRADVSRDGRAYTVFFTDRRVEVIRLGHASGGQHQAIRATMIALIPEVTGCKLVESTLQGDSGEMRGSIRC</sequence>
<dbReference type="EMBL" id="JAAIVJ010000004">
    <property type="protein sequence ID" value="NEY90493.1"/>
    <property type="molecule type" value="Genomic_DNA"/>
</dbReference>
<evidence type="ECO:0000313" key="1">
    <source>
        <dbReference type="EMBL" id="NEY90493.1"/>
    </source>
</evidence>
<accession>A0A6M0QV18</accession>
<comment type="caution">
    <text evidence="1">The sequence shown here is derived from an EMBL/GenBank/DDBJ whole genome shotgun (WGS) entry which is preliminary data.</text>
</comment>
<protein>
    <recommendedName>
        <fullName evidence="3">Lipoprotein</fullName>
    </recommendedName>
</protein>